<dbReference type="AlphaFoldDB" id="A0A1I0MHQ1"/>
<comment type="function">
    <text evidence="5">An accessory protein needed during the final step in the assembly of 30S ribosomal subunit, possibly for assembly of the head region. Essential for efficient processing of 16S rRNA. May be needed both before and after RbfA during the maturation of 16S rRNA. It has affinity for free ribosomal 30S subunits but not for 70S ribosomes.</text>
</comment>
<dbReference type="GO" id="GO:0005737">
    <property type="term" value="C:cytoplasm"/>
    <property type="evidence" value="ECO:0007669"/>
    <property type="project" value="UniProtKB-SubCell"/>
</dbReference>
<dbReference type="EMBL" id="FOIR01000001">
    <property type="protein sequence ID" value="SEV87524.1"/>
    <property type="molecule type" value="Genomic_DNA"/>
</dbReference>
<feature type="domain" description="Ribosome maturation factor RimM PRC barrel" evidence="7">
    <location>
        <begin position="102"/>
        <end position="170"/>
    </location>
</feature>
<evidence type="ECO:0000313" key="8">
    <source>
        <dbReference type="EMBL" id="SEV87524.1"/>
    </source>
</evidence>
<dbReference type="InterPro" id="IPR011961">
    <property type="entry name" value="RimM"/>
</dbReference>
<evidence type="ECO:0000259" key="6">
    <source>
        <dbReference type="Pfam" id="PF01782"/>
    </source>
</evidence>
<dbReference type="SUPFAM" id="SSF50447">
    <property type="entry name" value="Translation proteins"/>
    <property type="match status" value="1"/>
</dbReference>
<dbReference type="InterPro" id="IPR011033">
    <property type="entry name" value="PRC_barrel-like_sf"/>
</dbReference>
<feature type="domain" description="RimM N-terminal" evidence="6">
    <location>
        <begin position="9"/>
        <end position="87"/>
    </location>
</feature>
<keyword evidence="2 5" id="KW-0690">Ribosome biogenesis</keyword>
<dbReference type="NCBIfam" id="TIGR02273">
    <property type="entry name" value="16S_RimM"/>
    <property type="match status" value="1"/>
</dbReference>
<gene>
    <name evidence="5" type="primary">rimM</name>
    <name evidence="8" type="ORF">SAMN05216290_0387</name>
</gene>
<evidence type="ECO:0000256" key="4">
    <source>
        <dbReference type="ARBA" id="ARBA00023186"/>
    </source>
</evidence>
<comment type="subunit">
    <text evidence="5">Binds ribosomal protein uS19.</text>
</comment>
<comment type="subcellular location">
    <subcellularLocation>
        <location evidence="5">Cytoplasm</location>
    </subcellularLocation>
</comment>
<evidence type="ECO:0000256" key="3">
    <source>
        <dbReference type="ARBA" id="ARBA00022552"/>
    </source>
</evidence>
<dbReference type="InterPro" id="IPR056792">
    <property type="entry name" value="PRC_RimM"/>
</dbReference>
<dbReference type="InterPro" id="IPR002676">
    <property type="entry name" value="RimM_N"/>
</dbReference>
<evidence type="ECO:0000313" key="9">
    <source>
        <dbReference type="Proteomes" id="UP000199437"/>
    </source>
</evidence>
<name>A0A1I0MHQ1_9BACT</name>
<dbReference type="InterPro" id="IPR009000">
    <property type="entry name" value="Transl_B-barrel_sf"/>
</dbReference>
<evidence type="ECO:0000256" key="1">
    <source>
        <dbReference type="ARBA" id="ARBA00022490"/>
    </source>
</evidence>
<dbReference type="Proteomes" id="UP000199437">
    <property type="component" value="Unassembled WGS sequence"/>
</dbReference>
<keyword evidence="3 5" id="KW-0698">rRNA processing</keyword>
<dbReference type="HAMAP" id="MF_00014">
    <property type="entry name" value="Ribosome_mat_RimM"/>
    <property type="match status" value="1"/>
</dbReference>
<sequence length="180" mass="19749">MTVDECYLLGYIIKAHGLKGEVQVAIDADSPEAYQDLESVFVQQGQQLVPFFIESISLKGNRAIVALEEVLTVEEANALKGAKLYLPLAVLPELPDDEFYLHELAGYSVIDAATSQTVGKVVNLLESGPQLILVLENEDDQEILLPYQEELLVALNKSATSISLKIPEGLLDIYTSEDEN</sequence>
<dbReference type="SUPFAM" id="SSF50346">
    <property type="entry name" value="PRC-barrel domain"/>
    <property type="match status" value="1"/>
</dbReference>
<dbReference type="GO" id="GO:0043022">
    <property type="term" value="F:ribosome binding"/>
    <property type="evidence" value="ECO:0007669"/>
    <property type="project" value="InterPro"/>
</dbReference>
<dbReference type="GO" id="GO:0042274">
    <property type="term" value="P:ribosomal small subunit biogenesis"/>
    <property type="evidence" value="ECO:0007669"/>
    <property type="project" value="UniProtKB-UniRule"/>
</dbReference>
<dbReference type="OrthoDB" id="9810331at2"/>
<reference evidence="9" key="1">
    <citation type="submission" date="2016-10" db="EMBL/GenBank/DDBJ databases">
        <authorList>
            <person name="Varghese N."/>
            <person name="Submissions S."/>
        </authorList>
    </citation>
    <scope>NUCLEOTIDE SEQUENCE [LARGE SCALE GENOMIC DNA]</scope>
    <source>
        <strain evidence="9">CGMCC 1.12402</strain>
    </source>
</reference>
<protein>
    <recommendedName>
        <fullName evidence="5">Ribosome maturation factor RimM</fullName>
    </recommendedName>
</protein>
<dbReference type="Pfam" id="PF24986">
    <property type="entry name" value="PRC_RimM"/>
    <property type="match status" value="1"/>
</dbReference>
<dbReference type="Gene3D" id="2.40.30.60">
    <property type="entry name" value="RimM"/>
    <property type="match status" value="1"/>
</dbReference>
<keyword evidence="9" id="KW-1185">Reference proteome</keyword>
<proteinExistence type="inferred from homology"/>
<dbReference type="GO" id="GO:0005840">
    <property type="term" value="C:ribosome"/>
    <property type="evidence" value="ECO:0007669"/>
    <property type="project" value="InterPro"/>
</dbReference>
<keyword evidence="1 5" id="KW-0963">Cytoplasm</keyword>
<dbReference type="GeneID" id="99985149"/>
<comment type="domain">
    <text evidence="5">The PRC barrel domain binds ribosomal protein uS19.</text>
</comment>
<dbReference type="InterPro" id="IPR036976">
    <property type="entry name" value="RimM_N_sf"/>
</dbReference>
<dbReference type="STRING" id="1267423.SAMN05216290_0387"/>
<dbReference type="Pfam" id="PF01782">
    <property type="entry name" value="RimM"/>
    <property type="match status" value="1"/>
</dbReference>
<dbReference type="PANTHER" id="PTHR33692:SF1">
    <property type="entry name" value="RIBOSOME MATURATION FACTOR RIMM"/>
    <property type="match status" value="1"/>
</dbReference>
<organism evidence="8 9">
    <name type="scientific">Roseivirga pacifica</name>
    <dbReference type="NCBI Taxonomy" id="1267423"/>
    <lineage>
        <taxon>Bacteria</taxon>
        <taxon>Pseudomonadati</taxon>
        <taxon>Bacteroidota</taxon>
        <taxon>Cytophagia</taxon>
        <taxon>Cytophagales</taxon>
        <taxon>Roseivirgaceae</taxon>
        <taxon>Roseivirga</taxon>
    </lineage>
</organism>
<evidence type="ECO:0000259" key="7">
    <source>
        <dbReference type="Pfam" id="PF24986"/>
    </source>
</evidence>
<dbReference type="PANTHER" id="PTHR33692">
    <property type="entry name" value="RIBOSOME MATURATION FACTOR RIMM"/>
    <property type="match status" value="1"/>
</dbReference>
<evidence type="ECO:0000256" key="2">
    <source>
        <dbReference type="ARBA" id="ARBA00022517"/>
    </source>
</evidence>
<accession>A0A1I0MHQ1</accession>
<dbReference type="Gene3D" id="2.30.30.240">
    <property type="entry name" value="PRC-barrel domain"/>
    <property type="match status" value="1"/>
</dbReference>
<comment type="similarity">
    <text evidence="5">Belongs to the RimM family.</text>
</comment>
<keyword evidence="4 5" id="KW-0143">Chaperone</keyword>
<dbReference type="RefSeq" id="WP_090256709.1">
    <property type="nucleotide sequence ID" value="NZ_FOIR01000001.1"/>
</dbReference>
<evidence type="ECO:0000256" key="5">
    <source>
        <dbReference type="HAMAP-Rule" id="MF_00014"/>
    </source>
</evidence>
<dbReference type="GO" id="GO:0006364">
    <property type="term" value="P:rRNA processing"/>
    <property type="evidence" value="ECO:0007669"/>
    <property type="project" value="UniProtKB-UniRule"/>
</dbReference>